<dbReference type="AlphaFoldDB" id="S3ZDP8"/>
<feature type="chain" id="PRO_5004514468" description="Lipoprotein" evidence="1">
    <location>
        <begin position="48"/>
        <end position="197"/>
    </location>
</feature>
<feature type="signal peptide" evidence="1">
    <location>
        <begin position="1"/>
        <end position="47"/>
    </location>
</feature>
<organism evidence="2 3">
    <name type="scientific">Streptomyces aurantiacus JA 4570</name>
    <dbReference type="NCBI Taxonomy" id="1286094"/>
    <lineage>
        <taxon>Bacteria</taxon>
        <taxon>Bacillati</taxon>
        <taxon>Actinomycetota</taxon>
        <taxon>Actinomycetes</taxon>
        <taxon>Kitasatosporales</taxon>
        <taxon>Streptomycetaceae</taxon>
        <taxon>Streptomyces</taxon>
        <taxon>Streptomyces aurantiacus group</taxon>
    </lineage>
</organism>
<reference evidence="2 3" key="1">
    <citation type="submission" date="2013-02" db="EMBL/GenBank/DDBJ databases">
        <title>Draft Genome Sequence of Streptomyces aurantiacus, Which Produces Setomimycin.</title>
        <authorList>
            <person name="Gruening B.A."/>
            <person name="Praeg A."/>
            <person name="Erxleben A."/>
            <person name="Guenther S."/>
            <person name="Mueller M."/>
        </authorList>
    </citation>
    <scope>NUCLEOTIDE SEQUENCE [LARGE SCALE GENOMIC DNA]</scope>
    <source>
        <strain evidence="2 3">JA 4570</strain>
    </source>
</reference>
<dbReference type="PATRIC" id="fig|1286094.4.peg.5610"/>
<evidence type="ECO:0008006" key="4">
    <source>
        <dbReference type="Google" id="ProtNLM"/>
    </source>
</evidence>
<sequence length="197" mass="20234">MHIRRKRKKVRGCSSGPGGLLMRAIRVASAALLTATALTLTAPPASAAVAGEENITSFGFRVTPSTIAAGGQVTLSVDGCQNNTKVTSGVFDDVTIPKGRTTATAKVFWDAKPGAMYEVTFTCGQESGTTDLTIVGGGQSNPSHQPTPHHTRGVKAGVGGSSDGFDAQQIALGGALIAGVLGTAYYWTRRRAGQDDA</sequence>
<keyword evidence="3" id="KW-1185">Reference proteome</keyword>
<name>S3ZDP8_9ACTN</name>
<evidence type="ECO:0000313" key="2">
    <source>
        <dbReference type="EMBL" id="EPH41258.1"/>
    </source>
</evidence>
<dbReference type="EMBL" id="AOPZ01000324">
    <property type="protein sequence ID" value="EPH41258.1"/>
    <property type="molecule type" value="Genomic_DNA"/>
</dbReference>
<dbReference type="Proteomes" id="UP000014629">
    <property type="component" value="Unassembled WGS sequence"/>
</dbReference>
<evidence type="ECO:0000313" key="3">
    <source>
        <dbReference type="Proteomes" id="UP000014629"/>
    </source>
</evidence>
<protein>
    <recommendedName>
        <fullName evidence="4">Lipoprotein</fullName>
    </recommendedName>
</protein>
<evidence type="ECO:0000256" key="1">
    <source>
        <dbReference type="SAM" id="SignalP"/>
    </source>
</evidence>
<accession>S3ZDP8</accession>
<comment type="caution">
    <text evidence="2">The sequence shown here is derived from an EMBL/GenBank/DDBJ whole genome shotgun (WGS) entry which is preliminary data.</text>
</comment>
<proteinExistence type="predicted"/>
<gene>
    <name evidence="2" type="ORF">STRAU_5683</name>
</gene>
<keyword evidence="1" id="KW-0732">Signal</keyword>